<protein>
    <recommendedName>
        <fullName evidence="3">DDE Tnp4 domain-containing protein</fullName>
    </recommendedName>
</protein>
<comment type="cofactor">
    <cofactor evidence="1">
        <name>a divalent metal cation</name>
        <dbReference type="ChEBI" id="CHEBI:60240"/>
    </cofactor>
</comment>
<keyword evidence="2" id="KW-0479">Metal-binding</keyword>
<reference evidence="4 5" key="1">
    <citation type="submission" date="2023-01" db="EMBL/GenBank/DDBJ databases">
        <authorList>
            <person name="Whitehead M."/>
        </authorList>
    </citation>
    <scope>NUCLEOTIDE SEQUENCE [LARGE SCALE GENOMIC DNA]</scope>
</reference>
<proteinExistence type="predicted"/>
<feature type="domain" description="DDE Tnp4" evidence="3">
    <location>
        <begin position="29"/>
        <end position="94"/>
    </location>
</feature>
<organism evidence="4 5">
    <name type="scientific">Macrosiphum euphorbiae</name>
    <name type="common">potato aphid</name>
    <dbReference type="NCBI Taxonomy" id="13131"/>
    <lineage>
        <taxon>Eukaryota</taxon>
        <taxon>Metazoa</taxon>
        <taxon>Ecdysozoa</taxon>
        <taxon>Arthropoda</taxon>
        <taxon>Hexapoda</taxon>
        <taxon>Insecta</taxon>
        <taxon>Pterygota</taxon>
        <taxon>Neoptera</taxon>
        <taxon>Paraneoptera</taxon>
        <taxon>Hemiptera</taxon>
        <taxon>Sternorrhyncha</taxon>
        <taxon>Aphidomorpha</taxon>
        <taxon>Aphidoidea</taxon>
        <taxon>Aphididae</taxon>
        <taxon>Macrosiphini</taxon>
        <taxon>Macrosiphum</taxon>
    </lineage>
</organism>
<evidence type="ECO:0000256" key="1">
    <source>
        <dbReference type="ARBA" id="ARBA00001968"/>
    </source>
</evidence>
<dbReference type="Pfam" id="PF13359">
    <property type="entry name" value="DDE_Tnp_4"/>
    <property type="match status" value="1"/>
</dbReference>
<comment type="caution">
    <text evidence="4">The sequence shown here is derived from an EMBL/GenBank/DDBJ whole genome shotgun (WGS) entry which is preliminary data.</text>
</comment>
<dbReference type="EMBL" id="CARXXK010000002">
    <property type="protein sequence ID" value="CAI6358907.1"/>
    <property type="molecule type" value="Genomic_DNA"/>
</dbReference>
<gene>
    <name evidence="4" type="ORF">MEUPH1_LOCUS14372</name>
</gene>
<evidence type="ECO:0000313" key="4">
    <source>
        <dbReference type="EMBL" id="CAI6358907.1"/>
    </source>
</evidence>
<accession>A0AAV0WTS1</accession>
<evidence type="ECO:0000256" key="2">
    <source>
        <dbReference type="ARBA" id="ARBA00022723"/>
    </source>
</evidence>
<sequence length="142" mass="16172">MAEPTTDDWLDIAAGYFEKAQFPNCAGAVDGKHIRLECPKNSGTFYYNYKQYFSLILMAICDSNDCFRIIDVDSYGKESDCNVFKQSVFGKKLYGCCTMDDLTNERGTGNSSTNAKEVREHFVKYFNTPQHALKWQNKVIGK</sequence>
<evidence type="ECO:0000259" key="3">
    <source>
        <dbReference type="Pfam" id="PF13359"/>
    </source>
</evidence>
<keyword evidence="5" id="KW-1185">Reference proteome</keyword>
<dbReference type="InterPro" id="IPR027806">
    <property type="entry name" value="HARBI1_dom"/>
</dbReference>
<dbReference type="Proteomes" id="UP001160148">
    <property type="component" value="Unassembled WGS sequence"/>
</dbReference>
<dbReference type="AlphaFoldDB" id="A0AAV0WTS1"/>
<evidence type="ECO:0000313" key="5">
    <source>
        <dbReference type="Proteomes" id="UP001160148"/>
    </source>
</evidence>
<dbReference type="GO" id="GO:0046872">
    <property type="term" value="F:metal ion binding"/>
    <property type="evidence" value="ECO:0007669"/>
    <property type="project" value="UniProtKB-KW"/>
</dbReference>
<name>A0AAV0WTS1_9HEMI</name>